<comment type="similarity">
    <text evidence="1">Belongs to the ketopantoate reductase family.</text>
</comment>
<evidence type="ECO:0000256" key="4">
    <source>
        <dbReference type="SAM" id="MobiDB-lite"/>
    </source>
</evidence>
<feature type="region of interest" description="Disordered" evidence="4">
    <location>
        <begin position="40"/>
        <end position="62"/>
    </location>
</feature>
<dbReference type="PANTHER" id="PTHR43765:SF2">
    <property type="entry name" value="2-DEHYDROPANTOATE 2-REDUCTASE"/>
    <property type="match status" value="1"/>
</dbReference>
<protein>
    <recommendedName>
        <fullName evidence="9">Ketopantoate reductase C-terminal domain-containing protein</fullName>
    </recommendedName>
</protein>
<dbReference type="InterPro" id="IPR008927">
    <property type="entry name" value="6-PGluconate_DH-like_C_sf"/>
</dbReference>
<evidence type="ECO:0000259" key="5">
    <source>
        <dbReference type="Pfam" id="PF02558"/>
    </source>
</evidence>
<dbReference type="InterPro" id="IPR036291">
    <property type="entry name" value="NAD(P)-bd_dom_sf"/>
</dbReference>
<proteinExistence type="inferred from homology"/>
<name>A0A4Z0ZAV3_9PEZI</name>
<dbReference type="GO" id="GO:0005739">
    <property type="term" value="C:mitochondrion"/>
    <property type="evidence" value="ECO:0007669"/>
    <property type="project" value="TreeGrafter"/>
</dbReference>
<dbReference type="GO" id="GO:0008677">
    <property type="term" value="F:2-dehydropantoate 2-reductase activity"/>
    <property type="evidence" value="ECO:0007669"/>
    <property type="project" value="TreeGrafter"/>
</dbReference>
<dbReference type="GO" id="GO:0050661">
    <property type="term" value="F:NADP binding"/>
    <property type="evidence" value="ECO:0007669"/>
    <property type="project" value="TreeGrafter"/>
</dbReference>
<dbReference type="SUPFAM" id="SSF48179">
    <property type="entry name" value="6-phosphogluconate dehydrogenase C-terminal domain-like"/>
    <property type="match status" value="1"/>
</dbReference>
<evidence type="ECO:0000256" key="2">
    <source>
        <dbReference type="ARBA" id="ARBA00022857"/>
    </source>
</evidence>
<dbReference type="Gene3D" id="3.40.50.720">
    <property type="entry name" value="NAD(P)-binding Rossmann-like Domain"/>
    <property type="match status" value="1"/>
</dbReference>
<evidence type="ECO:0000259" key="6">
    <source>
        <dbReference type="Pfam" id="PF08546"/>
    </source>
</evidence>
<dbReference type="InterPro" id="IPR050838">
    <property type="entry name" value="Ketopantoate_reductase"/>
</dbReference>
<feature type="domain" description="Ketopantoate reductase C-terminal" evidence="6">
    <location>
        <begin position="277"/>
        <end position="436"/>
    </location>
</feature>
<dbReference type="AlphaFoldDB" id="A0A4Z0ZAV3"/>
<dbReference type="Gene3D" id="1.10.1040.10">
    <property type="entry name" value="N-(1-d-carboxylethyl)-l-norvaline Dehydrogenase, domain 2"/>
    <property type="match status" value="1"/>
</dbReference>
<evidence type="ECO:0000256" key="3">
    <source>
        <dbReference type="ARBA" id="ARBA00023002"/>
    </source>
</evidence>
<organism evidence="7 8">
    <name type="scientific">Xylaria hypoxylon</name>
    <dbReference type="NCBI Taxonomy" id="37992"/>
    <lineage>
        <taxon>Eukaryota</taxon>
        <taxon>Fungi</taxon>
        <taxon>Dikarya</taxon>
        <taxon>Ascomycota</taxon>
        <taxon>Pezizomycotina</taxon>
        <taxon>Sordariomycetes</taxon>
        <taxon>Xylariomycetidae</taxon>
        <taxon>Xylariales</taxon>
        <taxon>Xylariaceae</taxon>
        <taxon>Xylaria</taxon>
    </lineage>
</organism>
<accession>A0A4Z0ZAV3</accession>
<evidence type="ECO:0000313" key="8">
    <source>
        <dbReference type="Proteomes" id="UP000297716"/>
    </source>
</evidence>
<sequence length="454" mass="50235">MHNVENPREISPEWLRRIIEDDTKAPKLYAWTPKNLSTGCGTGRETNQGLRMGTRTNDRGGDDDERRRIYILGVGNIGRLYAMCLSKIVNGPPITLVLHRKELLEHWVSEPGIQLTRHGQVHKSVDFDIEWWTDVAPDGSHVAEVAGGRNISNLIVTTKASDALPQVDRVRRYLGNNSTVAFVQNGMCKLWPPIGDVYVRARFADGNNPNWIACVTTHGVTSEGPFKSIHAAPANALVGPVMVHGVGEEQVRYLTQMITDAPDLDAREVSRKQLWVAQLEKLVVNAVINPLTAVLRCKNGEIFVARDDAIPVVIDKLLSEASETLGALVRSSKSDELLLSESARKGATSENSTAKSLRASQEQLLERFSFPQLQDMVLDVGAKVSTNTSSMLQDLRAGKPTEIGDFNGWLVDTARLLDKGLRLPTHEKLTELVKAKAMLTRGELCTELLEENHY</sequence>
<keyword evidence="2" id="KW-0521">NADP</keyword>
<reference evidence="7 8" key="1">
    <citation type="submission" date="2019-03" db="EMBL/GenBank/DDBJ databases">
        <title>Draft genome sequence of Xylaria hypoxylon DSM 108379, a ubiquitous saprotrophic-parasitic fungi on hardwood.</title>
        <authorList>
            <person name="Buettner E."/>
            <person name="Leonhardt S."/>
            <person name="Gebauer A.M."/>
            <person name="Liers C."/>
            <person name="Hofrichter M."/>
            <person name="Kellner H."/>
        </authorList>
    </citation>
    <scope>NUCLEOTIDE SEQUENCE [LARGE SCALE GENOMIC DNA]</scope>
    <source>
        <strain evidence="7 8">DSM 108379</strain>
    </source>
</reference>
<keyword evidence="3" id="KW-0560">Oxidoreductase</keyword>
<gene>
    <name evidence="7" type="ORF">E0Z10_g653</name>
</gene>
<dbReference type="Proteomes" id="UP000297716">
    <property type="component" value="Unassembled WGS sequence"/>
</dbReference>
<comment type="caution">
    <text evidence="7">The sequence shown here is derived from an EMBL/GenBank/DDBJ whole genome shotgun (WGS) entry which is preliminary data.</text>
</comment>
<dbReference type="Pfam" id="PF08546">
    <property type="entry name" value="ApbA_C"/>
    <property type="match status" value="1"/>
</dbReference>
<feature type="domain" description="Ketopantoate reductase N-terminal" evidence="5">
    <location>
        <begin position="69"/>
        <end position="240"/>
    </location>
</feature>
<dbReference type="InterPro" id="IPR013328">
    <property type="entry name" value="6PGD_dom2"/>
</dbReference>
<dbReference type="EMBL" id="SKBN01000006">
    <property type="protein sequence ID" value="TGJ88133.1"/>
    <property type="molecule type" value="Genomic_DNA"/>
</dbReference>
<dbReference type="InterPro" id="IPR013752">
    <property type="entry name" value="KPA_reductase"/>
</dbReference>
<evidence type="ECO:0000256" key="1">
    <source>
        <dbReference type="ARBA" id="ARBA00007870"/>
    </source>
</evidence>
<dbReference type="InterPro" id="IPR013332">
    <property type="entry name" value="KPR_N"/>
</dbReference>
<dbReference type="STRING" id="37992.A0A4Z0ZAV3"/>
<dbReference type="Pfam" id="PF02558">
    <property type="entry name" value="ApbA"/>
    <property type="match status" value="1"/>
</dbReference>
<evidence type="ECO:0000313" key="7">
    <source>
        <dbReference type="EMBL" id="TGJ88133.1"/>
    </source>
</evidence>
<evidence type="ECO:0008006" key="9">
    <source>
        <dbReference type="Google" id="ProtNLM"/>
    </source>
</evidence>
<feature type="compositionally biased region" description="Polar residues" evidence="4">
    <location>
        <begin position="40"/>
        <end position="49"/>
    </location>
</feature>
<dbReference type="PANTHER" id="PTHR43765">
    <property type="entry name" value="2-DEHYDROPANTOATE 2-REDUCTASE-RELATED"/>
    <property type="match status" value="1"/>
</dbReference>
<dbReference type="SUPFAM" id="SSF51735">
    <property type="entry name" value="NAD(P)-binding Rossmann-fold domains"/>
    <property type="match status" value="1"/>
</dbReference>
<keyword evidence="8" id="KW-1185">Reference proteome</keyword>
<dbReference type="OrthoDB" id="73846at2759"/>